<sequence>MRRWIRQGDDASERMTITPVNDRSNMERKKNNKLKQYGLVAHDSDHYHMKSYLFSSAFFGLAKYSHFDKSRRYGQIHEIPKEANFVLRSEENGFTQVKKKRSSRNNGSTKNFRPVLVKPKTKFHPSENQSTVEPMTALSIGKKNVSTLGNSIKTTSKTNVSTSVDKINLIEKHLMEGKCVLVDVDGKPLEKVDALGDHDNDDEVEYVDNDMARFLASNPTGVGYGAKSLMEQ</sequence>
<dbReference type="EMBL" id="BKCJ010332026">
    <property type="protein sequence ID" value="GEZ84942.1"/>
    <property type="molecule type" value="Genomic_DNA"/>
</dbReference>
<dbReference type="AlphaFoldDB" id="A0A699ITG2"/>
<gene>
    <name evidence="1" type="ORF">Tci_556915</name>
</gene>
<reference evidence="1" key="1">
    <citation type="journal article" date="2019" name="Sci. Rep.">
        <title>Draft genome of Tanacetum cinerariifolium, the natural source of mosquito coil.</title>
        <authorList>
            <person name="Yamashiro T."/>
            <person name="Shiraishi A."/>
            <person name="Satake H."/>
            <person name="Nakayama K."/>
        </authorList>
    </citation>
    <scope>NUCLEOTIDE SEQUENCE</scope>
</reference>
<name>A0A699ITG2_TANCI</name>
<feature type="non-terminal residue" evidence="1">
    <location>
        <position position="1"/>
    </location>
</feature>
<protein>
    <submittedName>
        <fullName evidence="1">Uncharacterized protein</fullName>
    </submittedName>
</protein>
<organism evidence="1">
    <name type="scientific">Tanacetum cinerariifolium</name>
    <name type="common">Dalmatian daisy</name>
    <name type="synonym">Chrysanthemum cinerariifolium</name>
    <dbReference type="NCBI Taxonomy" id="118510"/>
    <lineage>
        <taxon>Eukaryota</taxon>
        <taxon>Viridiplantae</taxon>
        <taxon>Streptophyta</taxon>
        <taxon>Embryophyta</taxon>
        <taxon>Tracheophyta</taxon>
        <taxon>Spermatophyta</taxon>
        <taxon>Magnoliopsida</taxon>
        <taxon>eudicotyledons</taxon>
        <taxon>Gunneridae</taxon>
        <taxon>Pentapetalae</taxon>
        <taxon>asterids</taxon>
        <taxon>campanulids</taxon>
        <taxon>Asterales</taxon>
        <taxon>Asteraceae</taxon>
        <taxon>Asteroideae</taxon>
        <taxon>Anthemideae</taxon>
        <taxon>Anthemidinae</taxon>
        <taxon>Tanacetum</taxon>
    </lineage>
</organism>
<comment type="caution">
    <text evidence="1">The sequence shown here is derived from an EMBL/GenBank/DDBJ whole genome shotgun (WGS) entry which is preliminary data.</text>
</comment>
<evidence type="ECO:0000313" key="1">
    <source>
        <dbReference type="EMBL" id="GEZ84942.1"/>
    </source>
</evidence>
<accession>A0A699ITG2</accession>
<proteinExistence type="predicted"/>